<dbReference type="Pfam" id="PF14322">
    <property type="entry name" value="SusD-like_3"/>
    <property type="match status" value="1"/>
</dbReference>
<evidence type="ECO:0000256" key="3">
    <source>
        <dbReference type="ARBA" id="ARBA00022729"/>
    </source>
</evidence>
<keyword evidence="5" id="KW-0998">Cell outer membrane</keyword>
<comment type="subcellular location">
    <subcellularLocation>
        <location evidence="1">Cell outer membrane</location>
    </subcellularLocation>
</comment>
<dbReference type="Pfam" id="PF07980">
    <property type="entry name" value="SusD_RagB"/>
    <property type="match status" value="1"/>
</dbReference>
<comment type="similarity">
    <text evidence="2">Belongs to the SusD family.</text>
</comment>
<evidence type="ECO:0000259" key="6">
    <source>
        <dbReference type="Pfam" id="PF07980"/>
    </source>
</evidence>
<proteinExistence type="inferred from homology"/>
<reference evidence="8" key="1">
    <citation type="submission" date="2023-07" db="EMBL/GenBank/DDBJ databases">
        <title>Two novel species in the genus Flavivirga.</title>
        <authorList>
            <person name="Kwon K."/>
        </authorList>
    </citation>
    <scope>NUCLEOTIDE SEQUENCE</scope>
    <source>
        <strain evidence="8">KCTC 52353</strain>
    </source>
</reference>
<dbReference type="EMBL" id="JAUOEK010000094">
    <property type="protein sequence ID" value="MDO5969853.1"/>
    <property type="molecule type" value="Genomic_DNA"/>
</dbReference>
<evidence type="ECO:0000313" key="8">
    <source>
        <dbReference type="EMBL" id="MDO5969853.1"/>
    </source>
</evidence>
<evidence type="ECO:0000256" key="1">
    <source>
        <dbReference type="ARBA" id="ARBA00004442"/>
    </source>
</evidence>
<dbReference type="RefSeq" id="WP_303277548.1">
    <property type="nucleotide sequence ID" value="NZ_JAUOEK010000094.1"/>
</dbReference>
<organism evidence="8 9">
    <name type="scientific">Flavivirga aquimarina</name>
    <dbReference type="NCBI Taxonomy" id="2027862"/>
    <lineage>
        <taxon>Bacteria</taxon>
        <taxon>Pseudomonadati</taxon>
        <taxon>Bacteroidota</taxon>
        <taxon>Flavobacteriia</taxon>
        <taxon>Flavobacteriales</taxon>
        <taxon>Flavobacteriaceae</taxon>
        <taxon>Flavivirga</taxon>
    </lineage>
</organism>
<dbReference type="SUPFAM" id="SSF48452">
    <property type="entry name" value="TPR-like"/>
    <property type="match status" value="1"/>
</dbReference>
<dbReference type="Gene3D" id="1.25.40.390">
    <property type="match status" value="1"/>
</dbReference>
<feature type="domain" description="RagB/SusD" evidence="6">
    <location>
        <begin position="321"/>
        <end position="646"/>
    </location>
</feature>
<accession>A0ABT8W9N3</accession>
<dbReference type="InterPro" id="IPR012944">
    <property type="entry name" value="SusD_RagB_dom"/>
</dbReference>
<evidence type="ECO:0000256" key="5">
    <source>
        <dbReference type="ARBA" id="ARBA00023237"/>
    </source>
</evidence>
<keyword evidence="9" id="KW-1185">Reference proteome</keyword>
<keyword evidence="3" id="KW-0732">Signal</keyword>
<feature type="domain" description="SusD-like N-terminal" evidence="7">
    <location>
        <begin position="99"/>
        <end position="230"/>
    </location>
</feature>
<dbReference type="PROSITE" id="PS51257">
    <property type="entry name" value="PROKAR_LIPOPROTEIN"/>
    <property type="match status" value="1"/>
</dbReference>
<dbReference type="InterPro" id="IPR011990">
    <property type="entry name" value="TPR-like_helical_dom_sf"/>
</dbReference>
<keyword evidence="4" id="KW-0472">Membrane</keyword>
<dbReference type="InterPro" id="IPR033985">
    <property type="entry name" value="SusD-like_N"/>
</dbReference>
<name>A0ABT8W9N3_9FLAO</name>
<gene>
    <name evidence="8" type="ORF">Q4Q35_08535</name>
</gene>
<comment type="caution">
    <text evidence="8">The sequence shown here is derived from an EMBL/GenBank/DDBJ whole genome shotgun (WGS) entry which is preliminary data.</text>
</comment>
<evidence type="ECO:0000313" key="9">
    <source>
        <dbReference type="Proteomes" id="UP001176883"/>
    </source>
</evidence>
<sequence>MKKLNKTILGYMALFSIVSCSDYLDVVPDNVGTIEYAFRSRNEAEKYLFTCYSYRPEIGSVDKDPAMASDETFNRYETNGGGYVWANTIISRGFQTVTDPVLNTWDGEGSSKSAFIGIRDCNIFLENIDSVVDLEAYEKNRWIAEVKFLKAFYHYYLFKCYGPIPIIDKNLSIDSNSEEVQVYREPIDDVVTFIIDLMAEAAIDLPNAIDIVEGTEAGRVDKLAALAIRAEVLIYAASPLFNGNPDYSGMVDNKGTQLFPQNYDENKWVLAAEACKQAIDICHDQGKELYDLLDPFVLNADPIFQQQTIYREAICARWNKELIWGNTNYNDRFLSRSSQARLVRMEPNVIYRATAEYSPTLNMVERYYSSNGVPIDEDIDWQNNSWYGNRFKVRDEPAKVEEEKLIELNEQTANLHFNRESRFYASIGFDKGVYFGNGYYQFTDTDRNVKYCDFLNGQVSGYQGGAGYSITGYSIKKMHSFKNPHTSQVAGEEFYPFPIMRLADLYLLYAEALNEVNGPNNESFIYLDAIRARVGLDGVKASWSAHSTRPNKPDTKEGLREIIHRERAIELAFEGKRFWDIRRWKQIQIMNNQPRGWNIQGKTNEEFYKVVTLPQTPLSFSLKDYFWPIKESNLFVNQNLIQNYGW</sequence>
<dbReference type="Proteomes" id="UP001176883">
    <property type="component" value="Unassembled WGS sequence"/>
</dbReference>
<evidence type="ECO:0000259" key="7">
    <source>
        <dbReference type="Pfam" id="PF14322"/>
    </source>
</evidence>
<protein>
    <submittedName>
        <fullName evidence="8">RagB/SusD family nutrient uptake outer membrane protein</fullName>
    </submittedName>
</protein>
<evidence type="ECO:0000256" key="2">
    <source>
        <dbReference type="ARBA" id="ARBA00006275"/>
    </source>
</evidence>
<evidence type="ECO:0000256" key="4">
    <source>
        <dbReference type="ARBA" id="ARBA00023136"/>
    </source>
</evidence>